<dbReference type="SUPFAM" id="SSF54593">
    <property type="entry name" value="Glyoxalase/Bleomycin resistance protein/Dihydroxybiphenyl dioxygenase"/>
    <property type="match status" value="1"/>
</dbReference>
<organism evidence="2 3">
    <name type="scientific">Negadavirga shengliensis</name>
    <dbReference type="NCBI Taxonomy" id="1389218"/>
    <lineage>
        <taxon>Bacteria</taxon>
        <taxon>Pseudomonadati</taxon>
        <taxon>Bacteroidota</taxon>
        <taxon>Cytophagia</taxon>
        <taxon>Cytophagales</taxon>
        <taxon>Cyclobacteriaceae</taxon>
        <taxon>Negadavirga</taxon>
    </lineage>
</organism>
<evidence type="ECO:0000259" key="1">
    <source>
        <dbReference type="Pfam" id="PF06983"/>
    </source>
</evidence>
<dbReference type="InterPro" id="IPR029068">
    <property type="entry name" value="Glyas_Bleomycin-R_OHBP_Dase"/>
</dbReference>
<evidence type="ECO:0000313" key="3">
    <source>
        <dbReference type="Proteomes" id="UP001595818"/>
    </source>
</evidence>
<protein>
    <submittedName>
        <fullName evidence="2">VOC family protein</fullName>
    </submittedName>
</protein>
<feature type="domain" description="PhnB-like" evidence="1">
    <location>
        <begin position="4"/>
        <end position="137"/>
    </location>
</feature>
<proteinExistence type="predicted"/>
<dbReference type="RefSeq" id="WP_377066364.1">
    <property type="nucleotide sequence ID" value="NZ_JBHSJJ010000010.1"/>
</dbReference>
<dbReference type="EMBL" id="JBHSJJ010000010">
    <property type="protein sequence ID" value="MFC4873474.1"/>
    <property type="molecule type" value="Genomic_DNA"/>
</dbReference>
<dbReference type="Proteomes" id="UP001595818">
    <property type="component" value="Unassembled WGS sequence"/>
</dbReference>
<dbReference type="PANTHER" id="PTHR33990:SF1">
    <property type="entry name" value="PROTEIN YJDN"/>
    <property type="match status" value="1"/>
</dbReference>
<dbReference type="InterPro" id="IPR028973">
    <property type="entry name" value="PhnB-like"/>
</dbReference>
<dbReference type="Gene3D" id="3.10.180.10">
    <property type="entry name" value="2,3-Dihydroxybiphenyl 1,2-Dioxygenase, domain 1"/>
    <property type="match status" value="1"/>
</dbReference>
<sequence length="149" mass="16717">MARVSTYLNFPRNTEEAFNFYKSVFGTQFFGEIMRMGDVPPMEGVPACADSDKNLVMHVELPILGGHTLMGTDAPESMGFNLNFGDNVHINLEPDTRKETKRLFDALSEGGKVTMELQDMFWGDYFGSCVDKFGVNWMFNCGEKAKTTS</sequence>
<keyword evidence="3" id="KW-1185">Reference proteome</keyword>
<dbReference type="Pfam" id="PF06983">
    <property type="entry name" value="3-dmu-9_3-mt"/>
    <property type="match status" value="1"/>
</dbReference>
<dbReference type="PANTHER" id="PTHR33990">
    <property type="entry name" value="PROTEIN YJDN-RELATED"/>
    <property type="match status" value="1"/>
</dbReference>
<evidence type="ECO:0000313" key="2">
    <source>
        <dbReference type="EMBL" id="MFC4873474.1"/>
    </source>
</evidence>
<accession>A0ABV9T4X2</accession>
<gene>
    <name evidence="2" type="ORF">ACFPFU_17360</name>
</gene>
<comment type="caution">
    <text evidence="2">The sequence shown here is derived from an EMBL/GenBank/DDBJ whole genome shotgun (WGS) entry which is preliminary data.</text>
</comment>
<reference evidence="3" key="1">
    <citation type="journal article" date="2019" name="Int. J. Syst. Evol. Microbiol.">
        <title>The Global Catalogue of Microorganisms (GCM) 10K type strain sequencing project: providing services to taxonomists for standard genome sequencing and annotation.</title>
        <authorList>
            <consortium name="The Broad Institute Genomics Platform"/>
            <consortium name="The Broad Institute Genome Sequencing Center for Infectious Disease"/>
            <person name="Wu L."/>
            <person name="Ma J."/>
        </authorList>
    </citation>
    <scope>NUCLEOTIDE SEQUENCE [LARGE SCALE GENOMIC DNA]</scope>
    <source>
        <strain evidence="3">CGMCC 4.7466</strain>
    </source>
</reference>
<name>A0ABV9T4X2_9BACT</name>
<dbReference type="CDD" id="cd06588">
    <property type="entry name" value="PhnB_like"/>
    <property type="match status" value="1"/>
</dbReference>